<dbReference type="GO" id="GO:0017000">
    <property type="term" value="P:antibiotic biosynthetic process"/>
    <property type="evidence" value="ECO:0007669"/>
    <property type="project" value="UniProtKB-ARBA"/>
</dbReference>
<keyword evidence="4" id="KW-1185">Reference proteome</keyword>
<dbReference type="InterPro" id="IPR029058">
    <property type="entry name" value="AB_hydrolase_fold"/>
</dbReference>
<proteinExistence type="predicted"/>
<protein>
    <recommendedName>
        <fullName evidence="2">Alpha/beta hydrolase fold-3 domain-containing protein</fullName>
    </recommendedName>
</protein>
<evidence type="ECO:0000256" key="1">
    <source>
        <dbReference type="ARBA" id="ARBA00022801"/>
    </source>
</evidence>
<dbReference type="AlphaFoldDB" id="A0A1Q5SNL7"/>
<dbReference type="InterPro" id="IPR013094">
    <property type="entry name" value="AB_hydrolase_3"/>
</dbReference>
<dbReference type="EMBL" id="MNBE01000773">
    <property type="protein sequence ID" value="OKO89617.1"/>
    <property type="molecule type" value="Genomic_DNA"/>
</dbReference>
<dbReference type="Pfam" id="PF07859">
    <property type="entry name" value="Abhydrolase_3"/>
    <property type="match status" value="1"/>
</dbReference>
<gene>
    <name evidence="3" type="ORF">PENSUB_13683</name>
</gene>
<dbReference type="GO" id="GO:0072330">
    <property type="term" value="P:monocarboxylic acid biosynthetic process"/>
    <property type="evidence" value="ECO:0007669"/>
    <property type="project" value="UniProtKB-ARBA"/>
</dbReference>
<dbReference type="STRING" id="1316194.A0A1Q5SNL7"/>
<dbReference type="SUPFAM" id="SSF53474">
    <property type="entry name" value="alpha/beta-Hydrolases"/>
    <property type="match status" value="1"/>
</dbReference>
<evidence type="ECO:0000313" key="3">
    <source>
        <dbReference type="EMBL" id="OKO89617.1"/>
    </source>
</evidence>
<dbReference type="Gene3D" id="3.40.50.1820">
    <property type="entry name" value="alpha/beta hydrolase"/>
    <property type="match status" value="1"/>
</dbReference>
<reference evidence="3 4" key="1">
    <citation type="submission" date="2016-10" db="EMBL/GenBank/DDBJ databases">
        <title>Genome sequence of the ascomycete fungus Penicillium subrubescens.</title>
        <authorList>
            <person name="De Vries R.P."/>
            <person name="Peng M."/>
            <person name="Dilokpimol A."/>
            <person name="Hilden K."/>
            <person name="Makela M.R."/>
            <person name="Grigoriev I."/>
            <person name="Riley R."/>
            <person name="Granchi Z."/>
        </authorList>
    </citation>
    <scope>NUCLEOTIDE SEQUENCE [LARGE SCALE GENOMIC DNA]</scope>
    <source>
        <strain evidence="3 4">CBS 132785</strain>
    </source>
</reference>
<organism evidence="3 4">
    <name type="scientific">Penicillium subrubescens</name>
    <dbReference type="NCBI Taxonomy" id="1316194"/>
    <lineage>
        <taxon>Eukaryota</taxon>
        <taxon>Fungi</taxon>
        <taxon>Dikarya</taxon>
        <taxon>Ascomycota</taxon>
        <taxon>Pezizomycotina</taxon>
        <taxon>Eurotiomycetes</taxon>
        <taxon>Eurotiomycetidae</taxon>
        <taxon>Eurotiales</taxon>
        <taxon>Aspergillaceae</taxon>
        <taxon>Penicillium</taxon>
    </lineage>
</organism>
<sequence length="204" mass="22843">MLQGILALEHLIELGYKPSEIVFGGDSAGGHLSLSLMAHLHRSRAVKYTSRSLFEQYGSVRGCFLVSPLASFRLSTPSYQRWFSADVLSRKVVHKWGLYLVEKSPWQEEISAGDGWGMALDVPGSWWENLKAIDRVLVTGGYEEVFSDHIQQLGKMLQSKSHGEVTLYMGNETHDGPLMDFAAGRRPSETTKTITDFIISCFKE</sequence>
<evidence type="ECO:0000313" key="4">
    <source>
        <dbReference type="Proteomes" id="UP000186955"/>
    </source>
</evidence>
<dbReference type="InterPro" id="IPR050300">
    <property type="entry name" value="GDXG_lipolytic_enzyme"/>
</dbReference>
<dbReference type="Proteomes" id="UP000186955">
    <property type="component" value="Unassembled WGS sequence"/>
</dbReference>
<comment type="caution">
    <text evidence="3">The sequence shown here is derived from an EMBL/GenBank/DDBJ whole genome shotgun (WGS) entry which is preliminary data.</text>
</comment>
<name>A0A1Q5SNL7_9EURO</name>
<dbReference type="GO" id="GO:0016787">
    <property type="term" value="F:hydrolase activity"/>
    <property type="evidence" value="ECO:0007669"/>
    <property type="project" value="UniProtKB-KW"/>
</dbReference>
<dbReference type="PANTHER" id="PTHR48081:SF31">
    <property type="entry name" value="STERYL ACETYL HYDROLASE MUG81-RELATED"/>
    <property type="match status" value="1"/>
</dbReference>
<dbReference type="PANTHER" id="PTHR48081">
    <property type="entry name" value="AB HYDROLASE SUPERFAMILY PROTEIN C4A8.06C"/>
    <property type="match status" value="1"/>
</dbReference>
<accession>A0A1Q5SNL7</accession>
<keyword evidence="1" id="KW-0378">Hydrolase</keyword>
<evidence type="ECO:0000259" key="2">
    <source>
        <dbReference type="Pfam" id="PF07859"/>
    </source>
</evidence>
<feature type="domain" description="Alpha/beta hydrolase fold-3" evidence="2">
    <location>
        <begin position="9"/>
        <end position="168"/>
    </location>
</feature>